<feature type="region of interest" description="Disordered" evidence="1">
    <location>
        <begin position="1"/>
        <end position="39"/>
    </location>
</feature>
<feature type="compositionally biased region" description="Basic residues" evidence="1">
    <location>
        <begin position="1"/>
        <end position="20"/>
    </location>
</feature>
<dbReference type="AlphaFoldDB" id="A0A8D8BJC4"/>
<feature type="compositionally biased region" description="Basic and acidic residues" evidence="1">
    <location>
        <begin position="68"/>
        <end position="80"/>
    </location>
</feature>
<reference evidence="2" key="1">
    <citation type="submission" date="2021-05" db="EMBL/GenBank/DDBJ databases">
        <authorList>
            <person name="Alioto T."/>
            <person name="Alioto T."/>
            <person name="Gomez Garrido J."/>
        </authorList>
    </citation>
    <scope>NUCLEOTIDE SEQUENCE</scope>
</reference>
<organism evidence="2">
    <name type="scientific">Culex pipiens</name>
    <name type="common">House mosquito</name>
    <dbReference type="NCBI Taxonomy" id="7175"/>
    <lineage>
        <taxon>Eukaryota</taxon>
        <taxon>Metazoa</taxon>
        <taxon>Ecdysozoa</taxon>
        <taxon>Arthropoda</taxon>
        <taxon>Hexapoda</taxon>
        <taxon>Insecta</taxon>
        <taxon>Pterygota</taxon>
        <taxon>Neoptera</taxon>
        <taxon>Endopterygota</taxon>
        <taxon>Diptera</taxon>
        <taxon>Nematocera</taxon>
        <taxon>Culicoidea</taxon>
        <taxon>Culicidae</taxon>
        <taxon>Culicinae</taxon>
        <taxon>Culicini</taxon>
        <taxon>Culex</taxon>
        <taxon>Culex</taxon>
    </lineage>
</organism>
<accession>A0A8D8BJC4</accession>
<evidence type="ECO:0000256" key="1">
    <source>
        <dbReference type="SAM" id="MobiDB-lite"/>
    </source>
</evidence>
<protein>
    <submittedName>
        <fullName evidence="2">(northern house mosquito) hypothetical protein</fullName>
    </submittedName>
</protein>
<name>A0A8D8BJC4_CULPI</name>
<evidence type="ECO:0000313" key="2">
    <source>
        <dbReference type="EMBL" id="CAG6476537.1"/>
    </source>
</evidence>
<feature type="compositionally biased region" description="Basic and acidic residues" evidence="1">
    <location>
        <begin position="129"/>
        <end position="139"/>
    </location>
</feature>
<sequence>MRRHPGRRHRPVQGVRHRRLPDHQAQLLRGTPPPAPLHPVLQKGTIRVGKVPQILREHLPQSGQHNQGADRRLGSPDHPKYVPARATRTTQSQAGQVGRKIDDDREDDNGTSIAHDGLQAGGRSAVDSRAGRKTGDLRARPGPTGETQRSCDYHRRRLGSDVVERKKKTSKETKCHFRCALCVHVEFILTHCIRESWVDRILFGLGDK</sequence>
<dbReference type="EMBL" id="HBUE01078682">
    <property type="protein sequence ID" value="CAG6476537.1"/>
    <property type="molecule type" value="Transcribed_RNA"/>
</dbReference>
<proteinExistence type="predicted"/>
<feature type="region of interest" description="Disordered" evidence="1">
    <location>
        <begin position="59"/>
        <end position="150"/>
    </location>
</feature>